<dbReference type="Proteomes" id="UP001281447">
    <property type="component" value="Unassembled WGS sequence"/>
</dbReference>
<accession>A0ABU5C5L1</accession>
<evidence type="ECO:0000313" key="1">
    <source>
        <dbReference type="EMBL" id="MDY0393982.1"/>
    </source>
</evidence>
<gene>
    <name evidence="1" type="ORF">RWE15_05235</name>
</gene>
<sequence>MKQQFMADVMHHPVTEEAKRLQQQLFPSFKSCTFIVAKNANQDTFAAHLQGMAGVDCIINKKDGVVIACLIAQHVLQKAEVLKIARYLQQGETFIGLGDICTHIDKLPDAYQLAYSACLQHASQQTSGYGFLHKKNVDGSRYELEKGCFYSN</sequence>
<reference evidence="1 2" key="1">
    <citation type="submission" date="2023-10" db="EMBL/GenBank/DDBJ databases">
        <title>Virgibacillus halophilus 5B73C genome.</title>
        <authorList>
            <person name="Miliotis G."/>
            <person name="Sengupta P."/>
            <person name="Hameed A."/>
            <person name="Chuvochina M."/>
            <person name="Mcdonagh F."/>
            <person name="Simpson A.C."/>
            <person name="Singh N.K."/>
            <person name="Rekha P.D."/>
            <person name="Raman K."/>
            <person name="Hugenholtz P."/>
            <person name="Venkateswaran K."/>
        </authorList>
    </citation>
    <scope>NUCLEOTIDE SEQUENCE [LARGE SCALE GENOMIC DNA]</scope>
    <source>
        <strain evidence="1 2">5B73C</strain>
    </source>
</reference>
<keyword evidence="2" id="KW-1185">Reference proteome</keyword>
<comment type="caution">
    <text evidence="1">The sequence shown here is derived from an EMBL/GenBank/DDBJ whole genome shotgun (WGS) entry which is preliminary data.</text>
</comment>
<organism evidence="1 2">
    <name type="scientific">Tigheibacillus halophilus</name>
    <dbReference type="NCBI Taxonomy" id="361280"/>
    <lineage>
        <taxon>Bacteria</taxon>
        <taxon>Bacillati</taxon>
        <taxon>Bacillota</taxon>
        <taxon>Bacilli</taxon>
        <taxon>Bacillales</taxon>
        <taxon>Bacillaceae</taxon>
        <taxon>Tigheibacillus</taxon>
    </lineage>
</organism>
<dbReference type="EMBL" id="JAWDIP010000003">
    <property type="protein sequence ID" value="MDY0393982.1"/>
    <property type="molecule type" value="Genomic_DNA"/>
</dbReference>
<evidence type="ECO:0000313" key="2">
    <source>
        <dbReference type="Proteomes" id="UP001281447"/>
    </source>
</evidence>
<proteinExistence type="predicted"/>
<name>A0ABU5C5L1_9BACI</name>
<protein>
    <submittedName>
        <fullName evidence="1">Uncharacterized protein</fullName>
    </submittedName>
</protein>